<keyword evidence="4" id="KW-1185">Reference proteome</keyword>
<organism evidence="3 4">
    <name type="scientific">Coprinopsis cinerea (strain Okayama-7 / 130 / ATCC MYA-4618 / FGSC 9003)</name>
    <name type="common">Inky cap fungus</name>
    <name type="synonym">Hormographiella aspergillata</name>
    <dbReference type="NCBI Taxonomy" id="240176"/>
    <lineage>
        <taxon>Eukaryota</taxon>
        <taxon>Fungi</taxon>
        <taxon>Dikarya</taxon>
        <taxon>Basidiomycota</taxon>
        <taxon>Agaricomycotina</taxon>
        <taxon>Agaricomycetes</taxon>
        <taxon>Agaricomycetidae</taxon>
        <taxon>Agaricales</taxon>
        <taxon>Agaricineae</taxon>
        <taxon>Psathyrellaceae</taxon>
        <taxon>Coprinopsis</taxon>
    </lineage>
</organism>
<dbReference type="PROSITE" id="PS51471">
    <property type="entry name" value="FE2OG_OXY"/>
    <property type="match status" value="1"/>
</dbReference>
<keyword evidence="1" id="KW-0408">Iron</keyword>
<accession>A8PF20</accession>
<dbReference type="Pfam" id="PF14226">
    <property type="entry name" value="DIOX_N"/>
    <property type="match status" value="1"/>
</dbReference>
<dbReference type="STRING" id="240176.A8PF20"/>
<dbReference type="eggNOG" id="KOG0143">
    <property type="taxonomic scope" value="Eukaryota"/>
</dbReference>
<proteinExistence type="inferred from homology"/>
<evidence type="ECO:0000313" key="4">
    <source>
        <dbReference type="Proteomes" id="UP000001861"/>
    </source>
</evidence>
<dbReference type="OrthoDB" id="288590at2759"/>
<dbReference type="RefSeq" id="XP_001840903.2">
    <property type="nucleotide sequence ID" value="XM_001840851.2"/>
</dbReference>
<dbReference type="GO" id="GO:0046872">
    <property type="term" value="F:metal ion binding"/>
    <property type="evidence" value="ECO:0007669"/>
    <property type="project" value="UniProtKB-KW"/>
</dbReference>
<comment type="similarity">
    <text evidence="1">Belongs to the iron/ascorbate-dependent oxidoreductase family.</text>
</comment>
<feature type="domain" description="Fe2OG dioxygenase" evidence="2">
    <location>
        <begin position="181"/>
        <end position="294"/>
    </location>
</feature>
<evidence type="ECO:0000259" key="2">
    <source>
        <dbReference type="PROSITE" id="PS51471"/>
    </source>
</evidence>
<dbReference type="InParanoid" id="A8PF20"/>
<dbReference type="FunCoup" id="A8PF20">
    <property type="interactions" value="10"/>
</dbReference>
<dbReference type="InterPro" id="IPR005123">
    <property type="entry name" value="Oxoglu/Fe-dep_dioxygenase_dom"/>
</dbReference>
<dbReference type="OMA" id="FAVANMD"/>
<comment type="caution">
    <text evidence="3">The sequence shown here is derived from an EMBL/GenBank/DDBJ whole genome shotgun (WGS) entry which is preliminary data.</text>
</comment>
<gene>
    <name evidence="3" type="ORF">CC1G_03132</name>
</gene>
<evidence type="ECO:0000313" key="3">
    <source>
        <dbReference type="EMBL" id="EAU80956.2"/>
    </source>
</evidence>
<dbReference type="KEGG" id="cci:CC1G_03132"/>
<dbReference type="InterPro" id="IPR044861">
    <property type="entry name" value="IPNS-like_FE2OG_OXY"/>
</dbReference>
<keyword evidence="1" id="KW-0560">Oxidoreductase</keyword>
<dbReference type="GeneID" id="6017558"/>
<evidence type="ECO:0000256" key="1">
    <source>
        <dbReference type="RuleBase" id="RU003682"/>
    </source>
</evidence>
<dbReference type="HOGENOM" id="CLU_010119_6_1_1"/>
<keyword evidence="1" id="KW-0479">Metal-binding</keyword>
<dbReference type="InterPro" id="IPR027443">
    <property type="entry name" value="IPNS-like_sf"/>
</dbReference>
<dbReference type="Proteomes" id="UP000001861">
    <property type="component" value="Unassembled WGS sequence"/>
</dbReference>
<dbReference type="GO" id="GO:0051213">
    <property type="term" value="F:dioxygenase activity"/>
    <property type="evidence" value="ECO:0007669"/>
    <property type="project" value="UniProtKB-KW"/>
</dbReference>
<keyword evidence="3" id="KW-0223">Dioxygenase</keyword>
<dbReference type="PRINTS" id="PR00682">
    <property type="entry name" value="IPNSYNTHASE"/>
</dbReference>
<dbReference type="VEuPathDB" id="FungiDB:CC1G_03132"/>
<sequence>MEAQNANSLVKTIDFGDFLEGNDSKRVASEILESFKSIGFVCLTNHGLQQEKVDKMFEWSKRFFSLPMETKQLAPHPPSGTHHRGYSAPGVERISQHVYDEAELEALRLKGQDVKESFEAGREDDPLMPNIWLPDGVLPGFKEACLEFYWACYELEKSILRAMAVAFSLPEDYFIQFHKVADNQVRLLHYPSIPNAHLASEAFSRIGAHSDFGTITLLFQDEVGGLEVEDPHNPNTFLPIPVIPNSVVVNAGDFMARWSNDVIKSTIHRVRSPPGSDINGEAPERYSIPYFCCCDLATVVDAVPGTWDETNPKKYKPISAKEYILKRLAALY</sequence>
<name>A8PF20_COPC7</name>
<dbReference type="InterPro" id="IPR026992">
    <property type="entry name" value="DIOX_N"/>
</dbReference>
<dbReference type="AlphaFoldDB" id="A8PF20"/>
<dbReference type="Gene3D" id="2.60.120.330">
    <property type="entry name" value="B-lactam Antibiotic, Isopenicillin N Synthase, Chain"/>
    <property type="match status" value="1"/>
</dbReference>
<dbReference type="Pfam" id="PF03171">
    <property type="entry name" value="2OG-FeII_Oxy"/>
    <property type="match status" value="1"/>
</dbReference>
<dbReference type="SUPFAM" id="SSF51197">
    <property type="entry name" value="Clavaminate synthase-like"/>
    <property type="match status" value="1"/>
</dbReference>
<protein>
    <submittedName>
        <fullName evidence="3">Thymine dioxygenase</fullName>
    </submittedName>
</protein>
<dbReference type="PANTHER" id="PTHR47990">
    <property type="entry name" value="2-OXOGLUTARATE (2OG) AND FE(II)-DEPENDENT OXYGENASE SUPERFAMILY PROTEIN-RELATED"/>
    <property type="match status" value="1"/>
</dbReference>
<dbReference type="EMBL" id="AACS02000008">
    <property type="protein sequence ID" value="EAU80956.2"/>
    <property type="molecule type" value="Genomic_DNA"/>
</dbReference>
<reference evidence="3 4" key="1">
    <citation type="journal article" date="2010" name="Proc. Natl. Acad. Sci. U.S.A.">
        <title>Insights into evolution of multicellular fungi from the assembled chromosomes of the mushroom Coprinopsis cinerea (Coprinus cinereus).</title>
        <authorList>
            <person name="Stajich J.E."/>
            <person name="Wilke S.K."/>
            <person name="Ahren D."/>
            <person name="Au C.H."/>
            <person name="Birren B.W."/>
            <person name="Borodovsky M."/>
            <person name="Burns C."/>
            <person name="Canback B."/>
            <person name="Casselton L.A."/>
            <person name="Cheng C.K."/>
            <person name="Deng J."/>
            <person name="Dietrich F.S."/>
            <person name="Fargo D.C."/>
            <person name="Farman M.L."/>
            <person name="Gathman A.C."/>
            <person name="Goldberg J."/>
            <person name="Guigo R."/>
            <person name="Hoegger P.J."/>
            <person name="Hooker J.B."/>
            <person name="Huggins A."/>
            <person name="James T.Y."/>
            <person name="Kamada T."/>
            <person name="Kilaru S."/>
            <person name="Kodira C."/>
            <person name="Kues U."/>
            <person name="Kupfer D."/>
            <person name="Kwan H.S."/>
            <person name="Lomsadze A."/>
            <person name="Li W."/>
            <person name="Lilly W.W."/>
            <person name="Ma L.J."/>
            <person name="Mackey A.J."/>
            <person name="Manning G."/>
            <person name="Martin F."/>
            <person name="Muraguchi H."/>
            <person name="Natvig D.O."/>
            <person name="Palmerini H."/>
            <person name="Ramesh M.A."/>
            <person name="Rehmeyer C.J."/>
            <person name="Roe B.A."/>
            <person name="Shenoy N."/>
            <person name="Stanke M."/>
            <person name="Ter-Hovhannisyan V."/>
            <person name="Tunlid A."/>
            <person name="Velagapudi R."/>
            <person name="Vision T.J."/>
            <person name="Zeng Q."/>
            <person name="Zolan M.E."/>
            <person name="Pukkila P.J."/>
        </authorList>
    </citation>
    <scope>NUCLEOTIDE SEQUENCE [LARGE SCALE GENOMIC DNA]</scope>
    <source>
        <strain evidence="4">Okayama-7 / 130 / ATCC MYA-4618 / FGSC 9003</strain>
    </source>
</reference>
<dbReference type="InterPro" id="IPR050231">
    <property type="entry name" value="Iron_ascorbate_oxido_reductase"/>
</dbReference>